<dbReference type="AlphaFoldDB" id="A0A418SGW3"/>
<keyword evidence="1" id="KW-0456">Lyase</keyword>
<proteinExistence type="predicted"/>
<dbReference type="InterPro" id="IPR000073">
    <property type="entry name" value="AB_hydrolase_1"/>
</dbReference>
<dbReference type="EMBL" id="CP060436">
    <property type="protein sequence ID" value="QPM88832.1"/>
    <property type="molecule type" value="Genomic_DNA"/>
</dbReference>
<gene>
    <name evidence="1" type="primary">menH_1</name>
    <name evidence="1" type="ORF">PSAL_000340</name>
</gene>
<dbReference type="PANTHER" id="PTHR43194">
    <property type="entry name" value="HYDROLASE ALPHA/BETA FOLD FAMILY"/>
    <property type="match status" value="1"/>
</dbReference>
<keyword evidence="2" id="KW-1185">Reference proteome</keyword>
<dbReference type="KEGG" id="palw:PSAL_000340"/>
<name>A0A418SGW3_9RHOB</name>
<sequence length="282" mass="31347">MTPRRALVPVMDHEIHVTEWGDPAAPALVMWHGLARTGRDFDELAAAMARDHFVLCPDTPGRGLSSWAVAPEAEYSITCYTGIATDLLDHYGVQKADWLGTSMGGMIGMRLASGPQGDRLRGLILNDIGPELPEAAVQRILDYVGDLPRFDTIAQAEAWLRRTYQPFGEASDAFWRRMALTSTRRQADGSLTLHYDPAIIQQFTCWPEELTCWDRWERITTPCHLIRGADSDLLTPEIAARMTRSGPRPVLTEIPGCGHAPTLSRAEDIALLREILTAFRTP</sequence>
<accession>A0A418SGW3</accession>
<dbReference type="OrthoDB" id="9791366at2"/>
<dbReference type="EC" id="4.2.99.20" evidence="1"/>
<dbReference type="RefSeq" id="WP_119839186.1">
    <property type="nucleotide sequence ID" value="NZ_CP060436.1"/>
</dbReference>
<evidence type="ECO:0000313" key="1">
    <source>
        <dbReference type="EMBL" id="QPM88832.1"/>
    </source>
</evidence>
<dbReference type="Proteomes" id="UP000283786">
    <property type="component" value="Chromosome"/>
</dbReference>
<dbReference type="Gene3D" id="3.40.50.1820">
    <property type="entry name" value="alpha/beta hydrolase"/>
    <property type="match status" value="1"/>
</dbReference>
<dbReference type="PANTHER" id="PTHR43194:SF2">
    <property type="entry name" value="PEROXISOMAL MEMBRANE PROTEIN LPX1"/>
    <property type="match status" value="1"/>
</dbReference>
<dbReference type="SUPFAM" id="SSF53474">
    <property type="entry name" value="alpha/beta-Hydrolases"/>
    <property type="match status" value="1"/>
</dbReference>
<reference evidence="1 2" key="1">
    <citation type="submission" date="2020-08" db="EMBL/GenBank/DDBJ databases">
        <title>Genome sequence of Rhodobacteraceae bacterium Lw-13e.</title>
        <authorList>
            <person name="Poehlein A."/>
            <person name="Wolter L."/>
            <person name="Daniel R."/>
            <person name="Brinkhoff T."/>
        </authorList>
    </citation>
    <scope>NUCLEOTIDE SEQUENCE [LARGE SCALE GENOMIC DNA]</scope>
    <source>
        <strain evidence="1 2">Lw-13e</strain>
    </source>
</reference>
<organism evidence="1 2">
    <name type="scientific">Pseudooceanicola algae</name>
    <dbReference type="NCBI Taxonomy" id="1537215"/>
    <lineage>
        <taxon>Bacteria</taxon>
        <taxon>Pseudomonadati</taxon>
        <taxon>Pseudomonadota</taxon>
        <taxon>Alphaproteobacteria</taxon>
        <taxon>Rhodobacterales</taxon>
        <taxon>Paracoccaceae</taxon>
        <taxon>Pseudooceanicola</taxon>
    </lineage>
</organism>
<dbReference type="InterPro" id="IPR029058">
    <property type="entry name" value="AB_hydrolase_fold"/>
</dbReference>
<evidence type="ECO:0000313" key="2">
    <source>
        <dbReference type="Proteomes" id="UP000283786"/>
    </source>
</evidence>
<protein>
    <submittedName>
        <fullName evidence="1">2-succinyl-6-hydroxy-2, 4-cyclohexadiene-1-carboxylate synthase</fullName>
        <ecNumber evidence="1">4.2.99.20</ecNumber>
    </submittedName>
</protein>
<dbReference type="GO" id="GO:0070205">
    <property type="term" value="F:2-succinyl-6-hydroxy-2,4-cyclohexadiene-1-carboxylate synthase activity"/>
    <property type="evidence" value="ECO:0007669"/>
    <property type="project" value="UniProtKB-EC"/>
</dbReference>
<dbReference type="InterPro" id="IPR050228">
    <property type="entry name" value="Carboxylesterase_BioH"/>
</dbReference>
<dbReference type="Pfam" id="PF12697">
    <property type="entry name" value="Abhydrolase_6"/>
    <property type="match status" value="1"/>
</dbReference>